<proteinExistence type="predicted"/>
<dbReference type="GO" id="GO:0005737">
    <property type="term" value="C:cytoplasm"/>
    <property type="evidence" value="ECO:0007669"/>
    <property type="project" value="InterPro"/>
</dbReference>
<dbReference type="Pfam" id="PF11734">
    <property type="entry name" value="TilS_C"/>
    <property type="match status" value="1"/>
</dbReference>
<dbReference type="InterPro" id="IPR012796">
    <property type="entry name" value="Lysidine-tRNA-synth_C"/>
</dbReference>
<organism evidence="6">
    <name type="scientific">marine sediment metagenome</name>
    <dbReference type="NCBI Taxonomy" id="412755"/>
    <lineage>
        <taxon>unclassified sequences</taxon>
        <taxon>metagenomes</taxon>
        <taxon>ecological metagenomes</taxon>
    </lineage>
</organism>
<dbReference type="EMBL" id="BART01001354">
    <property type="protein sequence ID" value="GAG67329.1"/>
    <property type="molecule type" value="Genomic_DNA"/>
</dbReference>
<keyword evidence="2" id="KW-0819">tRNA processing</keyword>
<dbReference type="GO" id="GO:0016879">
    <property type="term" value="F:ligase activity, forming carbon-nitrogen bonds"/>
    <property type="evidence" value="ECO:0007669"/>
    <property type="project" value="InterPro"/>
</dbReference>
<keyword evidence="1" id="KW-0436">Ligase</keyword>
<dbReference type="SUPFAM" id="SSF56037">
    <property type="entry name" value="PheT/TilS domain"/>
    <property type="match status" value="1"/>
</dbReference>
<feature type="domain" description="Lysidine-tRNA(Ile) synthetase C-terminal" evidence="5">
    <location>
        <begin position="243"/>
        <end position="315"/>
    </location>
</feature>
<dbReference type="InterPro" id="IPR012094">
    <property type="entry name" value="tRNA_Ile_lys_synt"/>
</dbReference>
<dbReference type="InterPro" id="IPR014729">
    <property type="entry name" value="Rossmann-like_a/b/a_fold"/>
</dbReference>
<dbReference type="AlphaFoldDB" id="X0ZDG4"/>
<protein>
    <recommendedName>
        <fullName evidence="5">Lysidine-tRNA(Ile) synthetase C-terminal domain-containing protein</fullName>
    </recommendedName>
</protein>
<accession>X0ZDG4</accession>
<evidence type="ECO:0000313" key="6">
    <source>
        <dbReference type="EMBL" id="GAG67329.1"/>
    </source>
</evidence>
<dbReference type="Gene3D" id="3.40.50.620">
    <property type="entry name" value="HUPs"/>
    <property type="match status" value="1"/>
</dbReference>
<dbReference type="SUPFAM" id="SSF52402">
    <property type="entry name" value="Adenine nucleotide alpha hydrolases-like"/>
    <property type="match status" value="1"/>
</dbReference>
<dbReference type="PANTHER" id="PTHR43033:SF1">
    <property type="entry name" value="TRNA(ILE)-LYSIDINE SYNTHASE-RELATED"/>
    <property type="match status" value="1"/>
</dbReference>
<dbReference type="PANTHER" id="PTHR43033">
    <property type="entry name" value="TRNA(ILE)-LYSIDINE SYNTHASE-RELATED"/>
    <property type="match status" value="1"/>
</dbReference>
<sequence length="318" mass="37383">FRKDIIAYLNNKKISYCVDRTNIENIYFRNRVRNILIPFISKRFLKSFKSNVLRSINILKCEDEFLRRYSVAKLAEIASIKRSETGKYAALIEIPVLKIKGEARAVRRRIVLSAIEMTSGTLENISFKNIDDILRICSLGGESKIIQPEEKIRVFKIGSYIYFMNVDYIRLLPDEFKQFLKSNGKVDTEKSGKEIKVGTKVKLRDFNLGLSSELLKKSKDKIKFNEVKNTEAFLDYAKIKLPIRVRTWKRGDKFYPLGMQKEKKLQDFFIDSKIPIHLRKLVPVFIDREKIIWVGKYRIDNRVRITEDTKEALHLKLF</sequence>
<evidence type="ECO:0000256" key="1">
    <source>
        <dbReference type="ARBA" id="ARBA00022598"/>
    </source>
</evidence>
<evidence type="ECO:0000259" key="5">
    <source>
        <dbReference type="SMART" id="SM00977"/>
    </source>
</evidence>
<dbReference type="SMART" id="SM00977">
    <property type="entry name" value="TilS_C"/>
    <property type="match status" value="1"/>
</dbReference>
<gene>
    <name evidence="6" type="ORF">S01H4_04880</name>
</gene>
<name>X0ZDG4_9ZZZZ</name>
<evidence type="ECO:0000256" key="3">
    <source>
        <dbReference type="ARBA" id="ARBA00022741"/>
    </source>
</evidence>
<dbReference type="NCBIfam" id="TIGR02433">
    <property type="entry name" value="lysidine_TilS_C"/>
    <property type="match status" value="1"/>
</dbReference>
<evidence type="ECO:0000256" key="4">
    <source>
        <dbReference type="ARBA" id="ARBA00022840"/>
    </source>
</evidence>
<comment type="caution">
    <text evidence="6">The sequence shown here is derived from an EMBL/GenBank/DDBJ whole genome shotgun (WGS) entry which is preliminary data.</text>
</comment>
<feature type="non-terminal residue" evidence="6">
    <location>
        <position position="1"/>
    </location>
</feature>
<dbReference type="GO" id="GO:0008033">
    <property type="term" value="P:tRNA processing"/>
    <property type="evidence" value="ECO:0007669"/>
    <property type="project" value="UniProtKB-KW"/>
</dbReference>
<keyword evidence="4" id="KW-0067">ATP-binding</keyword>
<keyword evidence="3" id="KW-0547">Nucleotide-binding</keyword>
<dbReference type="GO" id="GO:0005524">
    <property type="term" value="F:ATP binding"/>
    <property type="evidence" value="ECO:0007669"/>
    <property type="project" value="UniProtKB-KW"/>
</dbReference>
<dbReference type="SUPFAM" id="SSF82829">
    <property type="entry name" value="MesJ substrate recognition domain-like"/>
    <property type="match status" value="1"/>
</dbReference>
<reference evidence="6" key="1">
    <citation type="journal article" date="2014" name="Front. Microbiol.">
        <title>High frequency of phylogenetically diverse reductive dehalogenase-homologous genes in deep subseafloor sedimentary metagenomes.</title>
        <authorList>
            <person name="Kawai M."/>
            <person name="Futagami T."/>
            <person name="Toyoda A."/>
            <person name="Takaki Y."/>
            <person name="Nishi S."/>
            <person name="Hori S."/>
            <person name="Arai W."/>
            <person name="Tsubouchi T."/>
            <person name="Morono Y."/>
            <person name="Uchiyama I."/>
            <person name="Ito T."/>
            <person name="Fujiyama A."/>
            <person name="Inagaki F."/>
            <person name="Takami H."/>
        </authorList>
    </citation>
    <scope>NUCLEOTIDE SEQUENCE</scope>
    <source>
        <strain evidence="6">Expedition CK06-06</strain>
    </source>
</reference>
<evidence type="ECO:0000256" key="2">
    <source>
        <dbReference type="ARBA" id="ARBA00022694"/>
    </source>
</evidence>